<dbReference type="InterPro" id="IPR036388">
    <property type="entry name" value="WH-like_DNA-bd_sf"/>
</dbReference>
<dbReference type="InterPro" id="IPR036390">
    <property type="entry name" value="WH_DNA-bd_sf"/>
</dbReference>
<dbReference type="RefSeq" id="WP_160359045.1">
    <property type="nucleotide sequence ID" value="NZ_WSRQ01000013.1"/>
</dbReference>
<dbReference type="InterPro" id="IPR000835">
    <property type="entry name" value="HTH_MarR-typ"/>
</dbReference>
<dbReference type="SUPFAM" id="SSF46785">
    <property type="entry name" value="Winged helix' DNA-binding domain"/>
    <property type="match status" value="1"/>
</dbReference>
<dbReference type="Pfam" id="PF12802">
    <property type="entry name" value="MarR_2"/>
    <property type="match status" value="1"/>
</dbReference>
<protein>
    <submittedName>
        <fullName evidence="3">GNAT family N-acetyltransferase</fullName>
    </submittedName>
</protein>
<proteinExistence type="predicted"/>
<dbReference type="GO" id="GO:0003700">
    <property type="term" value="F:DNA-binding transcription factor activity"/>
    <property type="evidence" value="ECO:0007669"/>
    <property type="project" value="InterPro"/>
</dbReference>
<dbReference type="PROSITE" id="PS51186">
    <property type="entry name" value="GNAT"/>
    <property type="match status" value="1"/>
</dbReference>
<evidence type="ECO:0000313" key="3">
    <source>
        <dbReference type="EMBL" id="MVX63997.1"/>
    </source>
</evidence>
<organism evidence="3 4">
    <name type="scientific">Clostridium chromiireducens</name>
    <dbReference type="NCBI Taxonomy" id="225345"/>
    <lineage>
        <taxon>Bacteria</taxon>
        <taxon>Bacillati</taxon>
        <taxon>Bacillota</taxon>
        <taxon>Clostridia</taxon>
        <taxon>Eubacteriales</taxon>
        <taxon>Clostridiaceae</taxon>
        <taxon>Clostridium</taxon>
    </lineage>
</organism>
<dbReference type="Proteomes" id="UP000656077">
    <property type="component" value="Unassembled WGS sequence"/>
</dbReference>
<dbReference type="InterPro" id="IPR039422">
    <property type="entry name" value="MarR/SlyA-like"/>
</dbReference>
<dbReference type="PANTHER" id="PTHR33164">
    <property type="entry name" value="TRANSCRIPTIONAL REGULATOR, MARR FAMILY"/>
    <property type="match status" value="1"/>
</dbReference>
<feature type="domain" description="HTH marR-type" evidence="1">
    <location>
        <begin position="4"/>
        <end position="135"/>
    </location>
</feature>
<dbReference type="PROSITE" id="PS50995">
    <property type="entry name" value="HTH_MARR_2"/>
    <property type="match status" value="1"/>
</dbReference>
<reference evidence="3" key="1">
    <citation type="submission" date="2019-12" db="EMBL/GenBank/DDBJ databases">
        <title>Microbes associate with the intestines of laboratory mice.</title>
        <authorList>
            <person name="Navarre W."/>
            <person name="Wong E."/>
        </authorList>
    </citation>
    <scope>NUCLEOTIDE SEQUENCE</scope>
    <source>
        <strain evidence="3">NM79_F5</strain>
    </source>
</reference>
<dbReference type="CDD" id="cd04301">
    <property type="entry name" value="NAT_SF"/>
    <property type="match status" value="1"/>
</dbReference>
<dbReference type="GO" id="GO:0006950">
    <property type="term" value="P:response to stress"/>
    <property type="evidence" value="ECO:0007669"/>
    <property type="project" value="TreeGrafter"/>
</dbReference>
<dbReference type="EMBL" id="WSRQ01000013">
    <property type="protein sequence ID" value="MVX63997.1"/>
    <property type="molecule type" value="Genomic_DNA"/>
</dbReference>
<gene>
    <name evidence="3" type="ORF">GKZ28_09860</name>
</gene>
<dbReference type="SUPFAM" id="SSF55729">
    <property type="entry name" value="Acyl-CoA N-acyltransferases (Nat)"/>
    <property type="match status" value="1"/>
</dbReference>
<evidence type="ECO:0000259" key="1">
    <source>
        <dbReference type="PROSITE" id="PS50995"/>
    </source>
</evidence>
<dbReference type="PANTHER" id="PTHR33164:SF101">
    <property type="entry name" value="TRANSCRIPTIONAL REPRESSOR MPRA"/>
    <property type="match status" value="1"/>
</dbReference>
<dbReference type="Pfam" id="PF00583">
    <property type="entry name" value="Acetyltransf_1"/>
    <property type="match status" value="1"/>
</dbReference>
<name>A0A964W2E0_9CLOT</name>
<dbReference type="AlphaFoldDB" id="A0A964W2E0"/>
<feature type="domain" description="N-acetyltransferase" evidence="2">
    <location>
        <begin position="149"/>
        <end position="291"/>
    </location>
</feature>
<evidence type="ECO:0000313" key="4">
    <source>
        <dbReference type="Proteomes" id="UP000656077"/>
    </source>
</evidence>
<dbReference type="GO" id="GO:0016747">
    <property type="term" value="F:acyltransferase activity, transferring groups other than amino-acyl groups"/>
    <property type="evidence" value="ECO:0007669"/>
    <property type="project" value="InterPro"/>
</dbReference>
<dbReference type="SMART" id="SM00347">
    <property type="entry name" value="HTH_MARR"/>
    <property type="match status" value="1"/>
</dbReference>
<comment type="caution">
    <text evidence="3">The sequence shown here is derived from an EMBL/GenBank/DDBJ whole genome shotgun (WGS) entry which is preliminary data.</text>
</comment>
<dbReference type="Gene3D" id="1.10.10.10">
    <property type="entry name" value="Winged helix-like DNA-binding domain superfamily/Winged helix DNA-binding domain"/>
    <property type="match status" value="1"/>
</dbReference>
<dbReference type="InterPro" id="IPR016181">
    <property type="entry name" value="Acyl_CoA_acyltransferase"/>
</dbReference>
<sequence length="297" mass="33542">MNKEEIIRKELRLIIRELGLLSHNCLNSGLTLAQAHILSYLKQNGNTPFNELLVQLGIDKASLSRTVSNLESKAFIKVEKSKTDKRMKDIDILPLGKENIINGDGEVNKVINEILEYGDEETVSNIVKSFNEFRILSLKSNLIKNESRIKIERVSLNYMEDAIKLAIGVFTKEQNIPANLVPLEKNLEPIWWCARVGEDIVGVTAGWIENNEWHWGRYAVDKRLRGIGIGKKLAVFSLNDIFNNGAEEIYSEARDITVKLLKNFGCEIIGEPVNFYGDSVTPTIIKKSDFIQVINGV</sequence>
<evidence type="ECO:0000259" key="2">
    <source>
        <dbReference type="PROSITE" id="PS51186"/>
    </source>
</evidence>
<dbReference type="InterPro" id="IPR000182">
    <property type="entry name" value="GNAT_dom"/>
</dbReference>
<accession>A0A964W2E0</accession>
<dbReference type="Gene3D" id="3.40.630.30">
    <property type="match status" value="1"/>
</dbReference>